<dbReference type="InterPro" id="IPR036237">
    <property type="entry name" value="Xyl_isomerase-like_sf"/>
</dbReference>
<dbReference type="SUPFAM" id="SSF51658">
    <property type="entry name" value="Xylose isomerase-like"/>
    <property type="match status" value="1"/>
</dbReference>
<dbReference type="Gene3D" id="3.20.20.150">
    <property type="entry name" value="Divalent-metal-dependent TIM barrel enzymes"/>
    <property type="match status" value="1"/>
</dbReference>
<dbReference type="InterPro" id="IPR007801">
    <property type="entry name" value="MbnB/TglH/ChrH"/>
</dbReference>
<comment type="similarity">
    <text evidence="1">Belongs to the UPF0276 family.</text>
</comment>
<keyword evidence="3" id="KW-1185">Reference proteome</keyword>
<dbReference type="Pfam" id="PF05114">
    <property type="entry name" value="MbnB_TglH_ChrH"/>
    <property type="match status" value="1"/>
</dbReference>
<evidence type="ECO:0000313" key="2">
    <source>
        <dbReference type="EMBL" id="MDZ5459011.1"/>
    </source>
</evidence>
<dbReference type="NCBIfam" id="NF003818">
    <property type="entry name" value="PRK05409.1"/>
    <property type="match status" value="1"/>
</dbReference>
<dbReference type="RefSeq" id="WP_322466887.1">
    <property type="nucleotide sequence ID" value="NZ_JAXOJX010000037.1"/>
</dbReference>
<sequence length="289" mass="32052">MNASSSLPPRCAGIGLRGEHHAALLALRPALGFIEVHSENYFGRGGPPAHWLRRAREHYALSLHGVGLSLGSVDPLQVKHLRRLRELIDELQPALVSEHLSWSGVDGIFANDLLPLPHTREALAHVVARVQQVQEALGRQLLLENLSSYLRFSDDEMPEWAFIAEVARRSGCALLLDVNNLYVSARNHGFDALDYLAALPAEAVAQYHLAGHTHRRFDDGTDILLDTHSHFVSDAVWALYAQVLQRFGARPTLIEWDAGLPPLPALVAEAHKARTFMDETTEHHHACFA</sequence>
<organism evidence="2 3">
    <name type="scientific">Azohydromonas lata</name>
    <dbReference type="NCBI Taxonomy" id="45677"/>
    <lineage>
        <taxon>Bacteria</taxon>
        <taxon>Pseudomonadati</taxon>
        <taxon>Pseudomonadota</taxon>
        <taxon>Betaproteobacteria</taxon>
        <taxon>Burkholderiales</taxon>
        <taxon>Sphaerotilaceae</taxon>
        <taxon>Azohydromonas</taxon>
    </lineage>
</organism>
<reference evidence="2 3" key="1">
    <citation type="submission" date="2023-11" db="EMBL/GenBank/DDBJ databases">
        <title>Draft genome of Azohydromonas lata strain H1 (DSM1123), a polyhydroxyalkanoate producer.</title>
        <authorList>
            <person name="Traversa D."/>
            <person name="D'Addabbo P."/>
            <person name="Pazzani C."/>
            <person name="Manzari C."/>
            <person name="Chiara M."/>
            <person name="Scrascia M."/>
        </authorList>
    </citation>
    <scope>NUCLEOTIDE SEQUENCE [LARGE SCALE GENOMIC DNA]</scope>
    <source>
        <strain evidence="2 3">H1</strain>
    </source>
</reference>
<protein>
    <recommendedName>
        <fullName evidence="1">UPF0276 protein SM757_20745</fullName>
    </recommendedName>
</protein>
<gene>
    <name evidence="2" type="ORF">SM757_20745</name>
</gene>
<dbReference type="Proteomes" id="UP001293718">
    <property type="component" value="Unassembled WGS sequence"/>
</dbReference>
<comment type="caution">
    <text evidence="2">The sequence shown here is derived from an EMBL/GenBank/DDBJ whole genome shotgun (WGS) entry which is preliminary data.</text>
</comment>
<accession>A0ABU5IJE7</accession>
<name>A0ABU5IJE7_9BURK</name>
<dbReference type="HAMAP" id="MF_00697">
    <property type="entry name" value="UPF0276"/>
    <property type="match status" value="1"/>
</dbReference>
<proteinExistence type="inferred from homology"/>
<dbReference type="PANTHER" id="PTHR42194:SF1">
    <property type="entry name" value="UPF0276 PROTEIN HI_1600"/>
    <property type="match status" value="1"/>
</dbReference>
<evidence type="ECO:0000313" key="3">
    <source>
        <dbReference type="Proteomes" id="UP001293718"/>
    </source>
</evidence>
<dbReference type="PANTHER" id="PTHR42194">
    <property type="entry name" value="UPF0276 PROTEIN HI_1600"/>
    <property type="match status" value="1"/>
</dbReference>
<evidence type="ECO:0000256" key="1">
    <source>
        <dbReference type="HAMAP-Rule" id="MF_00697"/>
    </source>
</evidence>
<dbReference type="EMBL" id="JAXOJX010000037">
    <property type="protein sequence ID" value="MDZ5459011.1"/>
    <property type="molecule type" value="Genomic_DNA"/>
</dbReference>